<evidence type="ECO:0000313" key="3">
    <source>
        <dbReference type="Proteomes" id="UP000470213"/>
    </source>
</evidence>
<dbReference type="AlphaFoldDB" id="A0A7X5LHW8"/>
<reference evidence="2 3" key="1">
    <citation type="submission" date="2020-01" db="EMBL/GenBank/DDBJ databases">
        <authorList>
            <person name="Chen J."/>
            <person name="Zhu S."/>
            <person name="Yang J."/>
        </authorList>
    </citation>
    <scope>NUCLEOTIDE SEQUENCE [LARGE SCALE GENOMIC DNA]</scope>
    <source>
        <strain evidence="2 3">345S023</strain>
    </source>
</reference>
<proteinExistence type="predicted"/>
<dbReference type="InterPro" id="IPR042245">
    <property type="entry name" value="Tgt2/MlaC_sf"/>
</dbReference>
<sequence>MKKLMAAIGLLLLSVVGTAQAQEQEISGENPYLLVKNVATKTFARIKQNQEEIKADPEMLRTIMEEELVPHIDYKFAAFMVLGKHFKSVPREKMGEYISVFRQYLITTYAVAMGYYDNQTVIFEPESNFDGQKSVTVRAVVQDPQRPEIKIAFKVRKDSKTNEWKAYDMVAEGISMLNSKRSEFESILRQDGIDAVIALMRDKIGKPVELNQDEPYDLEGDTE</sequence>
<dbReference type="PANTHER" id="PTHR36573">
    <property type="entry name" value="INTERMEMBRANE PHOSPHOLIPID TRANSPORT SYSTEM BINDING PROTEIN MLAC"/>
    <property type="match status" value="1"/>
</dbReference>
<dbReference type="Pfam" id="PF05494">
    <property type="entry name" value="MlaC"/>
    <property type="match status" value="1"/>
</dbReference>
<name>A0A7X5LHW8_9ALTE</name>
<dbReference type="EMBL" id="JAAAWN010000001">
    <property type="protein sequence ID" value="NDV89634.1"/>
    <property type="molecule type" value="Genomic_DNA"/>
</dbReference>
<feature type="chain" id="PRO_5030575635" evidence="1">
    <location>
        <begin position="22"/>
        <end position="223"/>
    </location>
</feature>
<evidence type="ECO:0000256" key="1">
    <source>
        <dbReference type="SAM" id="SignalP"/>
    </source>
</evidence>
<dbReference type="PANTHER" id="PTHR36573:SF1">
    <property type="entry name" value="INTERMEMBRANE PHOSPHOLIPID TRANSPORT SYSTEM BINDING PROTEIN MLAC"/>
    <property type="match status" value="1"/>
</dbReference>
<accession>A0A7X5LHW8</accession>
<organism evidence="2 3">
    <name type="scientific">Alteromonas profundi</name>
    <dbReference type="NCBI Taxonomy" id="2696062"/>
    <lineage>
        <taxon>Bacteria</taxon>
        <taxon>Pseudomonadati</taxon>
        <taxon>Pseudomonadota</taxon>
        <taxon>Gammaproteobacteria</taxon>
        <taxon>Alteromonadales</taxon>
        <taxon>Alteromonadaceae</taxon>
        <taxon>Alteromonas/Salinimonas group</taxon>
        <taxon>Alteromonas</taxon>
    </lineage>
</organism>
<dbReference type="PIRSF" id="PIRSF004649">
    <property type="entry name" value="MlaC"/>
    <property type="match status" value="1"/>
</dbReference>
<dbReference type="Gene3D" id="3.10.450.710">
    <property type="entry name" value="Tgt2/MlaC"/>
    <property type="match status" value="1"/>
</dbReference>
<keyword evidence="3" id="KW-1185">Reference proteome</keyword>
<gene>
    <name evidence="2" type="ORF">GTH32_00285</name>
</gene>
<dbReference type="InterPro" id="IPR008869">
    <property type="entry name" value="MlaC/ttg2D"/>
</dbReference>
<dbReference type="Proteomes" id="UP000470213">
    <property type="component" value="Unassembled WGS sequence"/>
</dbReference>
<comment type="caution">
    <text evidence="2">The sequence shown here is derived from an EMBL/GenBank/DDBJ whole genome shotgun (WGS) entry which is preliminary data.</text>
</comment>
<evidence type="ECO:0000313" key="2">
    <source>
        <dbReference type="EMBL" id="NDV89634.1"/>
    </source>
</evidence>
<protein>
    <submittedName>
        <fullName evidence="2">ABC transporter substrate-binding protein</fullName>
    </submittedName>
</protein>
<keyword evidence="1" id="KW-0732">Signal</keyword>
<feature type="signal peptide" evidence="1">
    <location>
        <begin position="1"/>
        <end position="21"/>
    </location>
</feature>
<dbReference type="RefSeq" id="WP_163083236.1">
    <property type="nucleotide sequence ID" value="NZ_JAAAWN010000001.1"/>
</dbReference>